<dbReference type="SUPFAM" id="SSF88659">
    <property type="entry name" value="Sigma3 and sigma4 domains of RNA polymerase sigma factors"/>
    <property type="match status" value="1"/>
</dbReference>
<evidence type="ECO:0000313" key="3">
    <source>
        <dbReference type="Proteomes" id="UP000000438"/>
    </source>
</evidence>
<gene>
    <name evidence="2" type="ordered locus">PTO0276</name>
</gene>
<accession>Q6L2E1</accession>
<dbReference type="Proteomes" id="UP000000438">
    <property type="component" value="Chromosome"/>
</dbReference>
<dbReference type="InterPro" id="IPR013324">
    <property type="entry name" value="RNA_pol_sigma_r3/r4-like"/>
</dbReference>
<dbReference type="InterPro" id="IPR007050">
    <property type="entry name" value="HTH_bacterioopsin"/>
</dbReference>
<dbReference type="InParanoid" id="Q6L2E1"/>
<dbReference type="KEGG" id="pto:PTO0276"/>
<dbReference type="HOGENOM" id="CLU_101251_1_0_2"/>
<dbReference type="eggNOG" id="arCOG02271">
    <property type="taxonomic scope" value="Archaea"/>
</dbReference>
<feature type="domain" description="HTH bat-type" evidence="1">
    <location>
        <begin position="145"/>
        <end position="196"/>
    </location>
</feature>
<name>Q6L2E1_PICTO</name>
<reference evidence="2 3" key="1">
    <citation type="journal article" date="2004" name="Proc. Natl. Acad. Sci. U.S.A.">
        <title>Genome sequence of Picrophilus torridus and its implications for life around pH 0.</title>
        <authorList>
            <person name="Futterer O."/>
            <person name="Angelov A."/>
            <person name="Liesegang H."/>
            <person name="Gottschalk G."/>
            <person name="Schleper C."/>
            <person name="Schepers B."/>
            <person name="Dock C."/>
            <person name="Antranikian G."/>
            <person name="Liebl W."/>
        </authorList>
    </citation>
    <scope>NUCLEOTIDE SEQUENCE [LARGE SCALE GENOMIC DNA]</scope>
    <source>
        <strain evidence="3">ATCC 700027 / DSM 9790 / JCM 10055 / NBRC 100828</strain>
    </source>
</reference>
<evidence type="ECO:0000313" key="2">
    <source>
        <dbReference type="EMBL" id="AAT42861.1"/>
    </source>
</evidence>
<proteinExistence type="predicted"/>
<dbReference type="AlphaFoldDB" id="Q6L2E1"/>
<organism evidence="2 3">
    <name type="scientific">Picrophilus torridus (strain ATCC 700027 / DSM 9790 / JCM 10055 / NBRC 100828 / KAW 2/3)</name>
    <dbReference type="NCBI Taxonomy" id="1122961"/>
    <lineage>
        <taxon>Archaea</taxon>
        <taxon>Methanobacteriati</taxon>
        <taxon>Thermoplasmatota</taxon>
        <taxon>Thermoplasmata</taxon>
        <taxon>Thermoplasmatales</taxon>
        <taxon>Picrophilaceae</taxon>
        <taxon>Picrophilus</taxon>
    </lineage>
</organism>
<evidence type="ECO:0000259" key="1">
    <source>
        <dbReference type="Pfam" id="PF04967"/>
    </source>
</evidence>
<dbReference type="EMBL" id="AE017261">
    <property type="protein sequence ID" value="AAT42861.1"/>
    <property type="molecule type" value="Genomic_DNA"/>
</dbReference>
<dbReference type="GeneID" id="2844598"/>
<protein>
    <submittedName>
        <fullName evidence="2">DNA binding protein</fullName>
    </submittedName>
</protein>
<dbReference type="RefSeq" id="WP_011177077.1">
    <property type="nucleotide sequence ID" value="NC_005877.1"/>
</dbReference>
<dbReference type="STRING" id="263820.PTO0276"/>
<dbReference type="PANTHER" id="PTHR34236:SF1">
    <property type="entry name" value="DIMETHYL SULFOXIDE REDUCTASE TRANSCRIPTIONAL ACTIVATOR"/>
    <property type="match status" value="1"/>
</dbReference>
<dbReference type="Pfam" id="PF04967">
    <property type="entry name" value="HTH_10"/>
    <property type="match status" value="1"/>
</dbReference>
<dbReference type="PANTHER" id="PTHR34236">
    <property type="entry name" value="DIMETHYL SULFOXIDE REDUCTASE TRANSCRIPTIONAL ACTIVATOR"/>
    <property type="match status" value="1"/>
</dbReference>
<dbReference type="OrthoDB" id="202021at2157"/>
<sequence length="204" mass="23342">MNLKTGVRVAIQVRRDDCEVTNYIYNQCPGASIERVKIDGIQTIHRIIINSDKTRETAIKLKAVSDVFISGRRVIWAKSGCCSSCSVIGKFDDVITGTKSLSSENIIYNIILPDIAELKRLENELRSKNIDYSIIDMSENENDNLTDREKEIIIEIYKRGYFNNDRNQSLTEIARDLNISTASLSEILRKSLKKIINYYIENKI</sequence>
<dbReference type="PaxDb" id="263820-PTO0276"/>